<reference evidence="1" key="1">
    <citation type="journal article" date="2021" name="Proc. Natl. Acad. Sci. U.S.A.">
        <title>A Catalog of Tens of Thousands of Viruses from Human Metagenomes Reveals Hidden Associations with Chronic Diseases.</title>
        <authorList>
            <person name="Tisza M.J."/>
            <person name="Buck C.B."/>
        </authorList>
    </citation>
    <scope>NUCLEOTIDE SEQUENCE</scope>
    <source>
        <strain evidence="1">Ctikv1</strain>
    </source>
</reference>
<organism evidence="1">
    <name type="scientific">Caudovirales sp. ctikv1</name>
    <dbReference type="NCBI Taxonomy" id="2826781"/>
    <lineage>
        <taxon>Viruses</taxon>
        <taxon>Duplodnaviria</taxon>
        <taxon>Heunggongvirae</taxon>
        <taxon>Uroviricota</taxon>
        <taxon>Caudoviricetes</taxon>
    </lineage>
</organism>
<sequence>MENKSADREQANIHSVKEYTVKIKVDTTELDCAIKKLKRLNKLVTKNKLPRVTISTHGNLDEKKIIELLGKCQWK</sequence>
<name>A0A8S5N368_9CAUD</name>
<proteinExistence type="predicted"/>
<accession>A0A8S5N368</accession>
<dbReference type="EMBL" id="BK015046">
    <property type="protein sequence ID" value="DAD88722.1"/>
    <property type="molecule type" value="Genomic_DNA"/>
</dbReference>
<evidence type="ECO:0000313" key="1">
    <source>
        <dbReference type="EMBL" id="DAD88722.1"/>
    </source>
</evidence>
<protein>
    <submittedName>
        <fullName evidence="1">Uncharacterized protein</fullName>
    </submittedName>
</protein>